<dbReference type="InterPro" id="IPR032816">
    <property type="entry name" value="VTT_dom"/>
</dbReference>
<keyword evidence="1" id="KW-0812">Transmembrane</keyword>
<evidence type="ECO:0000313" key="3">
    <source>
        <dbReference type="EMBL" id="KIE44267.1"/>
    </source>
</evidence>
<reference evidence="3 4" key="1">
    <citation type="submission" date="2015-01" db="EMBL/GenBank/DDBJ databases">
        <title>Genome sequence of the anaerobic bacterium Geobacter soli GSS01, a dissimilatory Fe(III) reducer from soil.</title>
        <authorList>
            <person name="Yang G."/>
            <person name="Zhou S."/>
        </authorList>
    </citation>
    <scope>NUCLEOTIDE SEQUENCE [LARGE SCALE GENOMIC DNA]</scope>
    <source>
        <strain evidence="3 4">GSS01</strain>
    </source>
</reference>
<feature type="domain" description="VTT" evidence="2">
    <location>
        <begin position="30"/>
        <end position="139"/>
    </location>
</feature>
<dbReference type="AlphaFoldDB" id="A0A0C1QTE4"/>
<sequence length="148" mass="16154">MEQQLAAHGLIALFVVSFLASTLIPVGSEWLLVVLLTQDYNPLAVTATATAGNILGACTTWAIGMWGGVYLVRRVLRISEDSERRAEQFYRRYGSWSLLLSWLPILGDPLCLVGGVLGVGFGRFALLVGIGKLARYSFITWVTVHAVN</sequence>
<organism evidence="3 4">
    <name type="scientific">Geobacter soli</name>
    <dbReference type="NCBI Taxonomy" id="1510391"/>
    <lineage>
        <taxon>Bacteria</taxon>
        <taxon>Pseudomonadati</taxon>
        <taxon>Thermodesulfobacteriota</taxon>
        <taxon>Desulfuromonadia</taxon>
        <taxon>Geobacterales</taxon>
        <taxon>Geobacteraceae</taxon>
        <taxon>Geobacter</taxon>
    </lineage>
</organism>
<gene>
    <name evidence="3" type="ORF">SE37_16065</name>
</gene>
<proteinExistence type="predicted"/>
<evidence type="ECO:0000256" key="1">
    <source>
        <dbReference type="SAM" id="Phobius"/>
    </source>
</evidence>
<dbReference type="PANTHER" id="PTHR42709:SF4">
    <property type="entry name" value="INNER MEMBRANE PROTEIN YQAA"/>
    <property type="match status" value="1"/>
</dbReference>
<name>A0A0C1QTE4_9BACT</name>
<evidence type="ECO:0000259" key="2">
    <source>
        <dbReference type="Pfam" id="PF09335"/>
    </source>
</evidence>
<feature type="transmembrane region" description="Helical" evidence="1">
    <location>
        <begin position="44"/>
        <end position="72"/>
    </location>
</feature>
<keyword evidence="1" id="KW-0472">Membrane</keyword>
<protein>
    <submittedName>
        <fullName evidence="3">Membrane protein</fullName>
    </submittedName>
</protein>
<dbReference type="Pfam" id="PF09335">
    <property type="entry name" value="VTT_dom"/>
    <property type="match status" value="1"/>
</dbReference>
<dbReference type="EMBL" id="JXBL01000001">
    <property type="protein sequence ID" value="KIE44267.1"/>
    <property type="molecule type" value="Genomic_DNA"/>
</dbReference>
<keyword evidence="4" id="KW-1185">Reference proteome</keyword>
<accession>A0A0C1QTE4</accession>
<dbReference type="PANTHER" id="PTHR42709">
    <property type="entry name" value="ALKALINE PHOSPHATASE LIKE PROTEIN"/>
    <property type="match status" value="1"/>
</dbReference>
<dbReference type="InterPro" id="IPR051311">
    <property type="entry name" value="DedA_domain"/>
</dbReference>
<evidence type="ECO:0000313" key="4">
    <source>
        <dbReference type="Proteomes" id="UP000031433"/>
    </source>
</evidence>
<keyword evidence="1" id="KW-1133">Transmembrane helix</keyword>
<feature type="transmembrane region" description="Helical" evidence="1">
    <location>
        <begin position="93"/>
        <end position="118"/>
    </location>
</feature>
<dbReference type="Proteomes" id="UP000031433">
    <property type="component" value="Unassembled WGS sequence"/>
</dbReference>
<dbReference type="RefSeq" id="WP_039648497.1">
    <property type="nucleotide sequence ID" value="NZ_JXBL01000001.1"/>
</dbReference>
<comment type="caution">
    <text evidence="3">The sequence shown here is derived from an EMBL/GenBank/DDBJ whole genome shotgun (WGS) entry which is preliminary data.</text>
</comment>